<evidence type="ECO:0000313" key="1">
    <source>
        <dbReference type="EMBL" id="KTT22595.1"/>
    </source>
</evidence>
<dbReference type="InterPro" id="IPR008651">
    <property type="entry name" value="Uncharacterised_HicB"/>
</dbReference>
<accession>A0A147GYG9</accession>
<sequence>MARKQWSIAMTRNIMDVDGYKAVISYDPEIEMFRGEFLGLNGGADFYAADVRSLQKEGRVSLRVFLEECAAQGIAPRKTFSGKFMLRIDPQLHEIAATKAAAEGKSLNQLAEEAIRSQVALEDEGLASAG</sequence>
<dbReference type="PATRIC" id="fig|433924.3.peg.3897"/>
<name>A0A147GYG9_9BURK</name>
<dbReference type="EMBL" id="LDSL01000056">
    <property type="protein sequence ID" value="KTT22595.1"/>
    <property type="molecule type" value="Genomic_DNA"/>
</dbReference>
<dbReference type="Pfam" id="PF05534">
    <property type="entry name" value="HicB"/>
    <property type="match status" value="1"/>
</dbReference>
<gene>
    <name evidence="1" type="ORF">NS331_09570</name>
</gene>
<dbReference type="SUPFAM" id="SSF47598">
    <property type="entry name" value="Ribbon-helix-helix"/>
    <property type="match status" value="1"/>
</dbReference>
<protein>
    <submittedName>
        <fullName evidence="1">DNA repair protein</fullName>
    </submittedName>
</protein>
<organism evidence="1 2">
    <name type="scientific">Pseudacidovorax intermedius</name>
    <dbReference type="NCBI Taxonomy" id="433924"/>
    <lineage>
        <taxon>Bacteria</taxon>
        <taxon>Pseudomonadati</taxon>
        <taxon>Pseudomonadota</taxon>
        <taxon>Betaproteobacteria</taxon>
        <taxon>Burkholderiales</taxon>
        <taxon>Comamonadaceae</taxon>
        <taxon>Pseudacidovorax</taxon>
    </lineage>
</organism>
<evidence type="ECO:0000313" key="2">
    <source>
        <dbReference type="Proteomes" id="UP000072741"/>
    </source>
</evidence>
<reference evidence="1 2" key="1">
    <citation type="journal article" date="2016" name="Front. Microbiol.">
        <title>Genomic Resource of Rice Seed Associated Bacteria.</title>
        <authorList>
            <person name="Midha S."/>
            <person name="Bansal K."/>
            <person name="Sharma S."/>
            <person name="Kumar N."/>
            <person name="Patil P.P."/>
            <person name="Chaudhry V."/>
            <person name="Patil P.B."/>
        </authorList>
    </citation>
    <scope>NUCLEOTIDE SEQUENCE [LARGE SCALE GENOMIC DNA]</scope>
    <source>
        <strain evidence="1 2">NS331</strain>
    </source>
</reference>
<dbReference type="GO" id="GO:0006355">
    <property type="term" value="P:regulation of DNA-templated transcription"/>
    <property type="evidence" value="ECO:0007669"/>
    <property type="project" value="InterPro"/>
</dbReference>
<dbReference type="AlphaFoldDB" id="A0A147GYG9"/>
<comment type="caution">
    <text evidence="1">The sequence shown here is derived from an EMBL/GenBank/DDBJ whole genome shotgun (WGS) entry which is preliminary data.</text>
</comment>
<dbReference type="InterPro" id="IPR010985">
    <property type="entry name" value="Ribbon_hlx_hlx"/>
</dbReference>
<dbReference type="Proteomes" id="UP000072741">
    <property type="component" value="Unassembled WGS sequence"/>
</dbReference>
<keyword evidence="2" id="KW-1185">Reference proteome</keyword>
<proteinExistence type="predicted"/>